<dbReference type="InterPro" id="IPR003439">
    <property type="entry name" value="ABC_transporter-like_ATP-bd"/>
</dbReference>
<comment type="caution">
    <text evidence="7">The sequence shown here is derived from an EMBL/GenBank/DDBJ whole genome shotgun (WGS) entry which is preliminary data.</text>
</comment>
<proteinExistence type="inferred from homology"/>
<protein>
    <submittedName>
        <fullName evidence="7">ATP-binding cassette domain-containing protein</fullName>
    </submittedName>
</protein>
<evidence type="ECO:0000256" key="2">
    <source>
        <dbReference type="ARBA" id="ARBA00022448"/>
    </source>
</evidence>
<dbReference type="GO" id="GO:0042626">
    <property type="term" value="F:ATPase-coupled transmembrane transporter activity"/>
    <property type="evidence" value="ECO:0007669"/>
    <property type="project" value="TreeGrafter"/>
</dbReference>
<dbReference type="GO" id="GO:0043190">
    <property type="term" value="C:ATP-binding cassette (ABC) transporter complex"/>
    <property type="evidence" value="ECO:0007669"/>
    <property type="project" value="TreeGrafter"/>
</dbReference>
<dbReference type="InterPro" id="IPR015856">
    <property type="entry name" value="ABC_transpr_CbiO/EcfA_su"/>
</dbReference>
<dbReference type="InterPro" id="IPR050095">
    <property type="entry name" value="ECF_ABC_transporter_ATP-bd"/>
</dbReference>
<dbReference type="EMBL" id="RFFI01000074">
    <property type="protein sequence ID" value="RMI08726.1"/>
    <property type="molecule type" value="Genomic_DNA"/>
</dbReference>
<keyword evidence="8" id="KW-1185">Reference proteome</keyword>
<reference evidence="7 8" key="1">
    <citation type="submission" date="2018-10" db="EMBL/GenBank/DDBJ databases">
        <title>Isolation, diversity and antifungal activity of actinobacteria from wheat.</title>
        <authorList>
            <person name="Han C."/>
        </authorList>
    </citation>
    <scope>NUCLEOTIDE SEQUENCE [LARGE SCALE GENOMIC DNA]</scope>
    <source>
        <strain evidence="7 8">NEAU-YY56</strain>
    </source>
</reference>
<name>A0A3M2J9A8_9CELL</name>
<keyword evidence="4 7" id="KW-0067">ATP-binding</keyword>
<gene>
    <name evidence="7" type="ORF">EBM89_13380</name>
</gene>
<keyword evidence="3" id="KW-0547">Nucleotide-binding</keyword>
<dbReference type="PANTHER" id="PTHR43553">
    <property type="entry name" value="HEAVY METAL TRANSPORTER"/>
    <property type="match status" value="1"/>
</dbReference>
<dbReference type="OrthoDB" id="501320at2"/>
<sequence>MRADPAPDPLDVRGLEVVLPSGAGVGPVDLALAPGEEVLLLGPSGAGKSTLLHALHGAVPQVLPADVTGCVRVAGRTVGTTRGADGSWAGAAVADLADAVGVLAQDPETGVCLPHAAEEVAFPLENVGVPPHVIGPAVAAALDATGAGHLAGRRTDALSGGELQRVALAAALAPGPALLLLDEPTSMLDGAGVTAVRAALATARTASGAACVLVEHRLDDLAGEDGLAGLPARWVVLDRGGRVRYDGPARDLPAARARELVALGCWLPHDVEETALLGPDGDLPAHAARIAPAARRVLRDGDALVAAGLAVGPPPAPVLRDVDLVLRRGEVVALVGPNGSGKSTLLTCLARLAPPRAGTVTGPRAGFVPQRPDAGWTRVTVRAEVAAGLPRGPGTDARVAAALDRFDLTPLAGQHPHRLSVGEQRRLGLAAALVHDRAHLLADEPTAGLDRHGTTTTLRALAAAAAEGRGVLLSSHDLRAVATCADRVLVVADGRVLADLDPLALLRDDVLLAAARLRVPPLLRRVAAAVHDAAHLRGALTALDDLALGLAGDLAGAGGADDVRHAEEPVGSTGPGSVAVAR</sequence>
<dbReference type="PROSITE" id="PS00211">
    <property type="entry name" value="ABC_TRANSPORTER_1"/>
    <property type="match status" value="2"/>
</dbReference>
<comment type="similarity">
    <text evidence="1">Belongs to the ABC transporter superfamily.</text>
</comment>
<dbReference type="AlphaFoldDB" id="A0A3M2J9A8"/>
<dbReference type="PROSITE" id="PS50893">
    <property type="entry name" value="ABC_TRANSPORTER_2"/>
    <property type="match status" value="2"/>
</dbReference>
<dbReference type="PANTHER" id="PTHR43553:SF24">
    <property type="entry name" value="ENERGY-COUPLING FACTOR TRANSPORTER ATP-BINDING PROTEIN ECFA1"/>
    <property type="match status" value="1"/>
</dbReference>
<dbReference type="InterPro" id="IPR003593">
    <property type="entry name" value="AAA+_ATPase"/>
</dbReference>
<evidence type="ECO:0000256" key="5">
    <source>
        <dbReference type="SAM" id="MobiDB-lite"/>
    </source>
</evidence>
<dbReference type="Pfam" id="PF00005">
    <property type="entry name" value="ABC_tran"/>
    <property type="match status" value="2"/>
</dbReference>
<feature type="region of interest" description="Disordered" evidence="5">
    <location>
        <begin position="562"/>
        <end position="582"/>
    </location>
</feature>
<dbReference type="Gene3D" id="3.40.50.300">
    <property type="entry name" value="P-loop containing nucleotide triphosphate hydrolases"/>
    <property type="match status" value="2"/>
</dbReference>
<dbReference type="InterPro" id="IPR027417">
    <property type="entry name" value="P-loop_NTPase"/>
</dbReference>
<dbReference type="GO" id="GO:0005524">
    <property type="term" value="F:ATP binding"/>
    <property type="evidence" value="ECO:0007669"/>
    <property type="project" value="UniProtKB-KW"/>
</dbReference>
<evidence type="ECO:0000259" key="6">
    <source>
        <dbReference type="PROSITE" id="PS50893"/>
    </source>
</evidence>
<feature type="domain" description="ABC transporter" evidence="6">
    <location>
        <begin position="298"/>
        <end position="518"/>
    </location>
</feature>
<dbReference type="CDD" id="cd03225">
    <property type="entry name" value="ABC_cobalt_CbiO_domain1"/>
    <property type="match status" value="1"/>
</dbReference>
<evidence type="ECO:0000256" key="4">
    <source>
        <dbReference type="ARBA" id="ARBA00022840"/>
    </source>
</evidence>
<evidence type="ECO:0000313" key="8">
    <source>
        <dbReference type="Proteomes" id="UP000269289"/>
    </source>
</evidence>
<evidence type="ECO:0000313" key="7">
    <source>
        <dbReference type="EMBL" id="RMI08726.1"/>
    </source>
</evidence>
<dbReference type="SMART" id="SM00382">
    <property type="entry name" value="AAA"/>
    <property type="match status" value="2"/>
</dbReference>
<evidence type="ECO:0000256" key="3">
    <source>
        <dbReference type="ARBA" id="ARBA00022741"/>
    </source>
</evidence>
<dbReference type="RefSeq" id="WP_122149920.1">
    <property type="nucleotide sequence ID" value="NZ_RFFI01000074.1"/>
</dbReference>
<dbReference type="SUPFAM" id="SSF52540">
    <property type="entry name" value="P-loop containing nucleoside triphosphate hydrolases"/>
    <property type="match status" value="2"/>
</dbReference>
<dbReference type="GO" id="GO:0016887">
    <property type="term" value="F:ATP hydrolysis activity"/>
    <property type="evidence" value="ECO:0007669"/>
    <property type="project" value="InterPro"/>
</dbReference>
<feature type="domain" description="ABC transporter" evidence="6">
    <location>
        <begin position="10"/>
        <end position="265"/>
    </location>
</feature>
<dbReference type="InterPro" id="IPR017871">
    <property type="entry name" value="ABC_transporter-like_CS"/>
</dbReference>
<keyword evidence="2" id="KW-0813">Transport</keyword>
<accession>A0A3M2J9A8</accession>
<evidence type="ECO:0000256" key="1">
    <source>
        <dbReference type="ARBA" id="ARBA00005417"/>
    </source>
</evidence>
<dbReference type="Proteomes" id="UP000269289">
    <property type="component" value="Unassembled WGS sequence"/>
</dbReference>
<organism evidence="7 8">
    <name type="scientific">Cellulomonas triticagri</name>
    <dbReference type="NCBI Taxonomy" id="2483352"/>
    <lineage>
        <taxon>Bacteria</taxon>
        <taxon>Bacillati</taxon>
        <taxon>Actinomycetota</taxon>
        <taxon>Actinomycetes</taxon>
        <taxon>Micrococcales</taxon>
        <taxon>Cellulomonadaceae</taxon>
        <taxon>Cellulomonas</taxon>
    </lineage>
</organism>